<reference evidence="1 2" key="1">
    <citation type="journal article" date="2020" name="G3 (Bethesda)">
        <title>Improved Reference Genome for Cyclotella cryptica CCMP332, a Model for Cell Wall Morphogenesis, Salinity Adaptation, and Lipid Production in Diatoms (Bacillariophyta).</title>
        <authorList>
            <person name="Roberts W.R."/>
            <person name="Downey K.M."/>
            <person name="Ruck E.C."/>
            <person name="Traller J.C."/>
            <person name="Alverson A.J."/>
        </authorList>
    </citation>
    <scope>NUCLEOTIDE SEQUENCE [LARGE SCALE GENOMIC DNA]</scope>
    <source>
        <strain evidence="1 2">CCMP332</strain>
    </source>
</reference>
<protein>
    <submittedName>
        <fullName evidence="1">Uncharacterized protein</fullName>
    </submittedName>
</protein>
<proteinExistence type="predicted"/>
<dbReference type="AlphaFoldDB" id="A0ABD3QKT2"/>
<dbReference type="Gene3D" id="2.160.10.10">
    <property type="entry name" value="Hexapeptide repeat proteins"/>
    <property type="match status" value="1"/>
</dbReference>
<evidence type="ECO:0000313" key="1">
    <source>
        <dbReference type="EMBL" id="KAL3800151.1"/>
    </source>
</evidence>
<dbReference type="EMBL" id="JABMIG020000034">
    <property type="protein sequence ID" value="KAL3800151.1"/>
    <property type="molecule type" value="Genomic_DNA"/>
</dbReference>
<gene>
    <name evidence="1" type="ORF">HJC23_001072</name>
</gene>
<evidence type="ECO:0000313" key="2">
    <source>
        <dbReference type="Proteomes" id="UP001516023"/>
    </source>
</evidence>
<name>A0ABD3QKT2_9STRA</name>
<organism evidence="1 2">
    <name type="scientific">Cyclotella cryptica</name>
    <dbReference type="NCBI Taxonomy" id="29204"/>
    <lineage>
        <taxon>Eukaryota</taxon>
        <taxon>Sar</taxon>
        <taxon>Stramenopiles</taxon>
        <taxon>Ochrophyta</taxon>
        <taxon>Bacillariophyta</taxon>
        <taxon>Coscinodiscophyceae</taxon>
        <taxon>Thalassiosirophycidae</taxon>
        <taxon>Stephanodiscales</taxon>
        <taxon>Stephanodiscaceae</taxon>
        <taxon>Cyclotella</taxon>
    </lineage>
</organism>
<keyword evidence="2" id="KW-1185">Reference proteome</keyword>
<dbReference type="Proteomes" id="UP001516023">
    <property type="component" value="Unassembled WGS sequence"/>
</dbReference>
<comment type="caution">
    <text evidence="1">The sequence shown here is derived from an EMBL/GenBank/DDBJ whole genome shotgun (WGS) entry which is preliminary data.</text>
</comment>
<sequence>MVISSDIGFGASDTIVSPNLAVFTLAELTDCRGLDGEDNANGKVVLREREIYGWVVDGRNSYSNHVVKLKLVRNRKITMDFRVVKASRELEDEGSKLMCAAEAGRGQTFNIVLSKAVDVLTSLLWEKLFCTLRIPIAPLLKFDTANNPSSHTLNILCPHSSLLHTPQTSHVHLCTHSSINCATSVTSSLLLPHSTIQNGCTVSHSLLQWSSTITSHSDAHQIFLMEQSEIGPHSFTANAIYGPDSHVSGGEVHCTLFEPNANAHHQSLLIGILWGLGRGNVGYGSNMGSNHTGQIPDQETSVGEGTFWGLGSVIKFPVDLTSAPYSIIAAGVQLPPQRIMLPFSLITDGPGMNQLTPGWLLQYSPYTISRSEVKFANCRTAKRHDFYTGWKILRPSVMDLMVNARNALMFVKQEQSSGEGKTKSVFKTDRDIPGLESKRLSYDEVLAHVGLRGIDVDRLASETTNLSNGRVEWPVLPWNEPSHTDAAALWKHQHSMLLLEIPSILGNSKTNDNILSSLLQKCIALEDDHAKQVYQSISRDDSRGASTVPGYSDAHVAAEKDSVVLAAKEEEAEVRREVHMVVAACGVGSSGMARSRL</sequence>
<accession>A0ABD3QKT2</accession>